<keyword evidence="2" id="KW-0812">Transmembrane</keyword>
<organism evidence="3 4">
    <name type="scientific">Cerrena zonata</name>
    <dbReference type="NCBI Taxonomy" id="2478898"/>
    <lineage>
        <taxon>Eukaryota</taxon>
        <taxon>Fungi</taxon>
        <taxon>Dikarya</taxon>
        <taxon>Basidiomycota</taxon>
        <taxon>Agaricomycotina</taxon>
        <taxon>Agaricomycetes</taxon>
        <taxon>Polyporales</taxon>
        <taxon>Cerrenaceae</taxon>
        <taxon>Cerrena</taxon>
    </lineage>
</organism>
<name>A0AAW0FQ43_9APHY</name>
<sequence length="209" mass="23411">MSYPPVSYMLHLVSAIILALPVIFYILTRLGIAMSLSFNFNFVFNFTWSSSSWLPSFRPREGHRLPDLEANNQEIRYADSVPSDFDDQFLDNKVNNRDVHDDAEDSDSEAADDDGYINTCPQCAVCRPRYRRTLNRAPVAHPPRWISPHTTTTASTRYGGYPPVQGPLAHARGSSRQVPNGLRLYEPQPLAIGVDAPAGSRPKNKAYNS</sequence>
<keyword evidence="4" id="KW-1185">Reference proteome</keyword>
<proteinExistence type="predicted"/>
<feature type="transmembrane region" description="Helical" evidence="2">
    <location>
        <begin position="6"/>
        <end position="27"/>
    </location>
</feature>
<accession>A0AAW0FQ43</accession>
<protein>
    <submittedName>
        <fullName evidence="3">Uncharacterized protein</fullName>
    </submittedName>
</protein>
<evidence type="ECO:0000256" key="2">
    <source>
        <dbReference type="SAM" id="Phobius"/>
    </source>
</evidence>
<keyword evidence="2" id="KW-1133">Transmembrane helix</keyword>
<dbReference type="AlphaFoldDB" id="A0AAW0FQ43"/>
<evidence type="ECO:0000256" key="1">
    <source>
        <dbReference type="SAM" id="MobiDB-lite"/>
    </source>
</evidence>
<evidence type="ECO:0000313" key="4">
    <source>
        <dbReference type="Proteomes" id="UP001385951"/>
    </source>
</evidence>
<dbReference type="Proteomes" id="UP001385951">
    <property type="component" value="Unassembled WGS sequence"/>
</dbReference>
<feature type="compositionally biased region" description="Acidic residues" evidence="1">
    <location>
        <begin position="101"/>
        <end position="114"/>
    </location>
</feature>
<dbReference type="EMBL" id="JASBNA010000041">
    <property type="protein sequence ID" value="KAK7681392.1"/>
    <property type="molecule type" value="Genomic_DNA"/>
</dbReference>
<feature type="region of interest" description="Disordered" evidence="1">
    <location>
        <begin position="95"/>
        <end position="114"/>
    </location>
</feature>
<comment type="caution">
    <text evidence="3">The sequence shown here is derived from an EMBL/GenBank/DDBJ whole genome shotgun (WGS) entry which is preliminary data.</text>
</comment>
<keyword evidence="2" id="KW-0472">Membrane</keyword>
<gene>
    <name evidence="3" type="ORF">QCA50_015484</name>
</gene>
<evidence type="ECO:0000313" key="3">
    <source>
        <dbReference type="EMBL" id="KAK7681392.1"/>
    </source>
</evidence>
<reference evidence="3 4" key="1">
    <citation type="submission" date="2022-09" db="EMBL/GenBank/DDBJ databases">
        <authorList>
            <person name="Palmer J.M."/>
        </authorList>
    </citation>
    <scope>NUCLEOTIDE SEQUENCE [LARGE SCALE GENOMIC DNA]</scope>
    <source>
        <strain evidence="3 4">DSM 7382</strain>
    </source>
</reference>